<keyword evidence="3" id="KW-1185">Reference proteome</keyword>
<feature type="region of interest" description="Disordered" evidence="1">
    <location>
        <begin position="57"/>
        <end position="81"/>
    </location>
</feature>
<dbReference type="SUPFAM" id="SSF52540">
    <property type="entry name" value="P-loop containing nucleoside triphosphate hydrolases"/>
    <property type="match status" value="1"/>
</dbReference>
<comment type="caution">
    <text evidence="2">The sequence shown here is derived from an EMBL/GenBank/DDBJ whole genome shotgun (WGS) entry which is preliminary data.</text>
</comment>
<dbReference type="InterPro" id="IPR027417">
    <property type="entry name" value="P-loop_NTPase"/>
</dbReference>
<dbReference type="Proteomes" id="UP000241890">
    <property type="component" value="Unassembled WGS sequence"/>
</dbReference>
<dbReference type="EMBL" id="BEYU01000126">
    <property type="protein sequence ID" value="GBG32648.1"/>
    <property type="molecule type" value="Genomic_DNA"/>
</dbReference>
<gene>
    <name evidence="2" type="ORF">FCC1311_088732</name>
</gene>
<dbReference type="InParanoid" id="A0A2R5GSB4"/>
<evidence type="ECO:0000256" key="1">
    <source>
        <dbReference type="SAM" id="MobiDB-lite"/>
    </source>
</evidence>
<evidence type="ECO:0000313" key="2">
    <source>
        <dbReference type="EMBL" id="GBG32648.1"/>
    </source>
</evidence>
<reference evidence="2 3" key="1">
    <citation type="submission" date="2017-12" db="EMBL/GenBank/DDBJ databases">
        <title>Sequencing, de novo assembly and annotation of complete genome of a new Thraustochytrid species, strain FCC1311.</title>
        <authorList>
            <person name="Sedici K."/>
            <person name="Godart F."/>
            <person name="Aiese Cigliano R."/>
            <person name="Sanseverino W."/>
            <person name="Barakat M."/>
            <person name="Ortet P."/>
            <person name="Marechal E."/>
            <person name="Cagnac O."/>
            <person name="Amato A."/>
        </authorList>
    </citation>
    <scope>NUCLEOTIDE SEQUENCE [LARGE SCALE GENOMIC DNA]</scope>
</reference>
<name>A0A2R5GSB4_9STRA</name>
<protein>
    <recommendedName>
        <fullName evidence="4">Sulfotransferase domain-containing protein</fullName>
    </recommendedName>
</protein>
<evidence type="ECO:0000313" key="3">
    <source>
        <dbReference type="Proteomes" id="UP000241890"/>
    </source>
</evidence>
<organism evidence="2 3">
    <name type="scientific">Hondaea fermentalgiana</name>
    <dbReference type="NCBI Taxonomy" id="2315210"/>
    <lineage>
        <taxon>Eukaryota</taxon>
        <taxon>Sar</taxon>
        <taxon>Stramenopiles</taxon>
        <taxon>Bigyra</taxon>
        <taxon>Labyrinthulomycetes</taxon>
        <taxon>Thraustochytrida</taxon>
        <taxon>Thraustochytriidae</taxon>
        <taxon>Hondaea</taxon>
    </lineage>
</organism>
<feature type="compositionally biased region" description="Polar residues" evidence="1">
    <location>
        <begin position="65"/>
        <end position="77"/>
    </location>
</feature>
<dbReference type="OrthoDB" id="10449241at2759"/>
<dbReference type="AlphaFoldDB" id="A0A2R5GSB4"/>
<proteinExistence type="predicted"/>
<evidence type="ECO:0008006" key="4">
    <source>
        <dbReference type="Google" id="ProtNLM"/>
    </source>
</evidence>
<sequence>MRFRGSGVFALMAILLPLLIISSLSLVFRIGAAQRGNDNTAEAVQLAIVVPPRLRRSTGPDMVSQAAQTPPSSINETKQNEHAGREPCYAPMEAPQRPVVPLETSQRPAVPLETIFVFGPESTGTRFMSRSLSKMLEPMSKWDGEAPACKVHEDPFHKIHVKIQHISLPWGGYCDGAIHIVSDLDLCDKRQRLPFSHFFVDIEEVLRRTPHSKAIVLTRDPLFAMRSVLEHHCHEPEVAAKERDAALELIRKAISSPDVGDRVLHVQYESLGVIPRILWSQITQFFDLPQLEADAVPKFTSGNQLA</sequence>
<accession>A0A2R5GSB4</accession>